<dbReference type="WBParaSite" id="ALUE_0001130001-mRNA-1">
    <property type="protein sequence ID" value="ALUE_0001130001-mRNA-1"/>
    <property type="gene ID" value="ALUE_0001130001"/>
</dbReference>
<dbReference type="InterPro" id="IPR049163">
    <property type="entry name" value="Pif1-like_2B_dom"/>
</dbReference>
<name>A0A0M3I3Q1_ASCLU</name>
<evidence type="ECO:0000313" key="2">
    <source>
        <dbReference type="Proteomes" id="UP000036681"/>
    </source>
</evidence>
<dbReference type="Proteomes" id="UP000036681">
    <property type="component" value="Unplaced"/>
</dbReference>
<keyword evidence="2" id="KW-1185">Reference proteome</keyword>
<reference evidence="3" key="1">
    <citation type="submission" date="2017-02" db="UniProtKB">
        <authorList>
            <consortium name="WormBaseParasite"/>
        </authorList>
    </citation>
    <scope>IDENTIFICATION</scope>
</reference>
<dbReference type="AlphaFoldDB" id="A0A0M3I3Q1"/>
<sequence length="133" mass="14394">MRFAPGEQGCAVFLEELGTGRLQDPSCNGLMRICIDADSSLKKTVLFRGTPPYNLGLKLGAVVMLLRNVDFSSGLCSGTRMVFQEMDDNTLRRLILSGTHAGEVTCHHEDTHQNVGGKMVVACALRVHSSSVV</sequence>
<evidence type="ECO:0000259" key="1">
    <source>
        <dbReference type="Pfam" id="PF21530"/>
    </source>
</evidence>
<accession>A0A0M3I3Q1</accession>
<protein>
    <submittedName>
        <fullName evidence="3">ATP-dependent DNA helicase</fullName>
    </submittedName>
</protein>
<organism evidence="2 3">
    <name type="scientific">Ascaris lumbricoides</name>
    <name type="common">Giant roundworm</name>
    <dbReference type="NCBI Taxonomy" id="6252"/>
    <lineage>
        <taxon>Eukaryota</taxon>
        <taxon>Metazoa</taxon>
        <taxon>Ecdysozoa</taxon>
        <taxon>Nematoda</taxon>
        <taxon>Chromadorea</taxon>
        <taxon>Rhabditida</taxon>
        <taxon>Spirurina</taxon>
        <taxon>Ascaridomorpha</taxon>
        <taxon>Ascaridoidea</taxon>
        <taxon>Ascarididae</taxon>
        <taxon>Ascaris</taxon>
    </lineage>
</organism>
<proteinExistence type="predicted"/>
<feature type="domain" description="DNA helicase Pif1-like 2B" evidence="1">
    <location>
        <begin position="41"/>
        <end position="82"/>
    </location>
</feature>
<dbReference type="Pfam" id="PF21530">
    <property type="entry name" value="Pif1_2B_dom"/>
    <property type="match status" value="1"/>
</dbReference>
<evidence type="ECO:0000313" key="3">
    <source>
        <dbReference type="WBParaSite" id="ALUE_0001130001-mRNA-1"/>
    </source>
</evidence>